<gene>
    <name evidence="1" type="ORF">LCMiAC02_04490</name>
</gene>
<protein>
    <submittedName>
        <fullName evidence="1">RNA cap guanine-N2 methyltransferase</fullName>
    </submittedName>
</protein>
<dbReference type="InterPro" id="IPR002052">
    <property type="entry name" value="DNA_methylase_N6_adenine_CS"/>
</dbReference>
<dbReference type="PROSITE" id="PS00092">
    <property type="entry name" value="N6_MTASE"/>
    <property type="match status" value="1"/>
</dbReference>
<dbReference type="PANTHER" id="PTHR14741:SF32">
    <property type="entry name" value="TRIMETHYLGUANOSINE SYNTHASE"/>
    <property type="match status" value="1"/>
</dbReference>
<dbReference type="GO" id="GO:0003676">
    <property type="term" value="F:nucleic acid binding"/>
    <property type="evidence" value="ECO:0007669"/>
    <property type="project" value="InterPro"/>
</dbReference>
<evidence type="ECO:0000313" key="1">
    <source>
        <dbReference type="EMBL" id="QBK89354.1"/>
    </source>
</evidence>
<keyword evidence="1" id="KW-0489">Methyltransferase</keyword>
<dbReference type="SUPFAM" id="SSF53335">
    <property type="entry name" value="S-adenosyl-L-methionine-dependent methyltransferases"/>
    <property type="match status" value="1"/>
</dbReference>
<dbReference type="Pfam" id="PF09445">
    <property type="entry name" value="Methyltransf_15"/>
    <property type="match status" value="1"/>
</dbReference>
<proteinExistence type="predicted"/>
<organism evidence="1">
    <name type="scientific">Mimivirus LCMiAC02</name>
    <dbReference type="NCBI Taxonomy" id="2506609"/>
    <lineage>
        <taxon>Viruses</taxon>
        <taxon>Varidnaviria</taxon>
        <taxon>Bamfordvirae</taxon>
        <taxon>Nucleocytoviricota</taxon>
        <taxon>Megaviricetes</taxon>
        <taxon>Imitervirales</taxon>
        <taxon>Mimiviridae</taxon>
        <taxon>Klosneuvirinae</taxon>
    </lineage>
</organism>
<dbReference type="GO" id="GO:0071164">
    <property type="term" value="F:RNA cap trimethylguanosine synthase activity"/>
    <property type="evidence" value="ECO:0007669"/>
    <property type="project" value="TreeGrafter"/>
</dbReference>
<dbReference type="CDD" id="cd02440">
    <property type="entry name" value="AdoMet_MTases"/>
    <property type="match status" value="1"/>
</dbReference>
<dbReference type="InterPro" id="IPR019012">
    <property type="entry name" value="RNA_cap_Gua-N2-MeTrfase"/>
</dbReference>
<dbReference type="InterPro" id="IPR029063">
    <property type="entry name" value="SAM-dependent_MTases_sf"/>
</dbReference>
<sequence>MSKQNNSCYDKYIKCKSKYKNLKNKYLQTTKIDYITKINTNILKNRFPYKKGLDFTKLQVTESSKYSMSTNKSSKLLVNIIKKYFPKNKDITITDGTSNVGSDTVMLAMNFKKVNAIELSDITCKALIHNIKEYKQDNVKVFCGNVIDVIKETKQDVIYVDPPWGGPKYKYHSKLKLFLDNIEISEFYRLNKFRAKLFIFRVPINYDFIYFFKKVNSPKYEVYSYIENDKIKYYYLVLK</sequence>
<dbReference type="PANTHER" id="PTHR14741">
    <property type="entry name" value="S-ADENOSYLMETHIONINE-DEPENDENT METHYLTRANSFERASE RELATED"/>
    <property type="match status" value="1"/>
</dbReference>
<name>A0A4D5XF27_9VIRU</name>
<accession>A0A4D5XF27</accession>
<reference evidence="1" key="1">
    <citation type="journal article" date="2019" name="MBio">
        <title>Virus Genomes from Deep Sea Sediments Expand the Ocean Megavirome and Support Independent Origins of Viral Gigantism.</title>
        <authorList>
            <person name="Backstrom D."/>
            <person name="Yutin N."/>
            <person name="Jorgensen S.L."/>
            <person name="Dharamshi J."/>
            <person name="Homa F."/>
            <person name="Zaremba-Niedwiedzka K."/>
            <person name="Spang A."/>
            <person name="Wolf Y.I."/>
            <person name="Koonin E.V."/>
            <person name="Ettema T.J."/>
        </authorList>
    </citation>
    <scope>NUCLEOTIDE SEQUENCE</scope>
</reference>
<keyword evidence="1" id="KW-0808">Transferase</keyword>
<dbReference type="EMBL" id="MK500417">
    <property type="protein sequence ID" value="QBK89354.1"/>
    <property type="molecule type" value="Genomic_DNA"/>
</dbReference>
<dbReference type="Gene3D" id="3.40.50.150">
    <property type="entry name" value="Vaccinia Virus protein VP39"/>
    <property type="match status" value="1"/>
</dbReference>